<dbReference type="GO" id="GO:0006508">
    <property type="term" value="P:proteolysis"/>
    <property type="evidence" value="ECO:0007669"/>
    <property type="project" value="UniProtKB-KW"/>
</dbReference>
<feature type="coiled-coil region" evidence="14">
    <location>
        <begin position="143"/>
        <end position="170"/>
    </location>
</feature>
<evidence type="ECO:0000256" key="7">
    <source>
        <dbReference type="ARBA" id="ARBA00022801"/>
    </source>
</evidence>
<evidence type="ECO:0000256" key="2">
    <source>
        <dbReference type="ARBA" id="ARBA00007739"/>
    </source>
</evidence>
<feature type="domain" description="Glycosyl transferase family 51" evidence="18">
    <location>
        <begin position="71"/>
        <end position="256"/>
    </location>
</feature>
<feature type="domain" description="Penicillin-binding protein transpeptidase" evidence="17">
    <location>
        <begin position="353"/>
        <end position="647"/>
    </location>
</feature>
<dbReference type="InterPro" id="IPR050396">
    <property type="entry name" value="Glycosyltr_51/Transpeptidase"/>
</dbReference>
<evidence type="ECO:0000256" key="11">
    <source>
        <dbReference type="ARBA" id="ARBA00023316"/>
    </source>
</evidence>
<dbReference type="Proteomes" id="UP000648663">
    <property type="component" value="Unassembled WGS sequence"/>
</dbReference>
<evidence type="ECO:0000313" key="20">
    <source>
        <dbReference type="EMBL" id="NIH66233.1"/>
    </source>
</evidence>
<name>A0A846LDN2_9ACTN</name>
<evidence type="ECO:0000256" key="9">
    <source>
        <dbReference type="ARBA" id="ARBA00022984"/>
    </source>
</evidence>
<comment type="catalytic activity">
    <reaction evidence="12">
        <text>Preferential cleavage: (Ac)2-L-Lys-D-Ala-|-D-Ala. Also transpeptidation of peptidyl-alanyl moieties that are N-acyl substituents of D-alanine.</text>
        <dbReference type="EC" id="3.4.16.4"/>
    </reaction>
</comment>
<dbReference type="Gene3D" id="1.10.3810.10">
    <property type="entry name" value="Biosynthetic peptidoglycan transglycosylase-like"/>
    <property type="match status" value="1"/>
</dbReference>
<keyword evidence="8" id="KW-0133">Cell shape</keyword>
<evidence type="ECO:0000256" key="1">
    <source>
        <dbReference type="ARBA" id="ARBA00007090"/>
    </source>
</evidence>
<keyword evidence="3 20" id="KW-0121">Carboxypeptidase</keyword>
<evidence type="ECO:0000256" key="12">
    <source>
        <dbReference type="ARBA" id="ARBA00034000"/>
    </source>
</evidence>
<comment type="similarity">
    <text evidence="2">In the N-terminal section; belongs to the glycosyltransferase 51 family.</text>
</comment>
<dbReference type="PANTHER" id="PTHR32282:SF33">
    <property type="entry name" value="PEPTIDOGLYCAN GLYCOSYLTRANSFERASE"/>
    <property type="match status" value="1"/>
</dbReference>
<dbReference type="InterPro" id="IPR036950">
    <property type="entry name" value="PBP_transglycosylase"/>
</dbReference>
<dbReference type="SUPFAM" id="SSF56601">
    <property type="entry name" value="beta-lactamase/transpeptidase-like"/>
    <property type="match status" value="1"/>
</dbReference>
<evidence type="ECO:0000256" key="8">
    <source>
        <dbReference type="ARBA" id="ARBA00022960"/>
    </source>
</evidence>
<dbReference type="InterPro" id="IPR001460">
    <property type="entry name" value="PCN-bd_Tpept"/>
</dbReference>
<dbReference type="FunFam" id="1.10.3810.10:FF:000001">
    <property type="entry name" value="Penicillin-binding protein 1A"/>
    <property type="match status" value="1"/>
</dbReference>
<evidence type="ECO:0000256" key="4">
    <source>
        <dbReference type="ARBA" id="ARBA00022670"/>
    </source>
</evidence>
<keyword evidence="6" id="KW-0808">Transferase</keyword>
<evidence type="ECO:0000313" key="19">
    <source>
        <dbReference type="EMBL" id="GGL62062.1"/>
    </source>
</evidence>
<evidence type="ECO:0000256" key="14">
    <source>
        <dbReference type="SAM" id="Coils"/>
    </source>
</evidence>
<feature type="compositionally biased region" description="Low complexity" evidence="15">
    <location>
        <begin position="711"/>
        <end position="721"/>
    </location>
</feature>
<comment type="caution">
    <text evidence="20">The sequence shown here is derived from an EMBL/GenBank/DDBJ whole genome shotgun (WGS) entry which is preliminary data.</text>
</comment>
<evidence type="ECO:0000256" key="10">
    <source>
        <dbReference type="ARBA" id="ARBA00023268"/>
    </source>
</evidence>
<dbReference type="RefSeq" id="WP_166753849.1">
    <property type="nucleotide sequence ID" value="NZ_BAABJU010000010.1"/>
</dbReference>
<dbReference type="GO" id="GO:0071555">
    <property type="term" value="P:cell wall organization"/>
    <property type="evidence" value="ECO:0007669"/>
    <property type="project" value="UniProtKB-KW"/>
</dbReference>
<reference evidence="19" key="1">
    <citation type="journal article" date="2014" name="Int. J. Syst. Evol. Microbiol.">
        <title>Complete genome of a new Firmicutes species belonging to the dominant human colonic microbiota ('Ruminococcus bicirculans') reveals two chromosomes and a selective capacity to utilize plant glucans.</title>
        <authorList>
            <consortium name="NISC Comparative Sequencing Program"/>
            <person name="Wegmann U."/>
            <person name="Louis P."/>
            <person name="Goesmann A."/>
            <person name="Henrissat B."/>
            <person name="Duncan S.H."/>
            <person name="Flint H.J."/>
        </authorList>
    </citation>
    <scope>NUCLEOTIDE SEQUENCE</scope>
    <source>
        <strain evidence="19">CGMCC 4.5581</strain>
    </source>
</reference>
<dbReference type="GO" id="GO:0008360">
    <property type="term" value="P:regulation of cell shape"/>
    <property type="evidence" value="ECO:0007669"/>
    <property type="project" value="UniProtKB-KW"/>
</dbReference>
<dbReference type="EMBL" id="BMMI01000003">
    <property type="protein sequence ID" value="GGL62062.1"/>
    <property type="molecule type" value="Genomic_DNA"/>
</dbReference>
<dbReference type="GO" id="GO:0009252">
    <property type="term" value="P:peptidoglycan biosynthetic process"/>
    <property type="evidence" value="ECO:0007669"/>
    <property type="project" value="UniProtKB-KW"/>
</dbReference>
<reference evidence="22" key="2">
    <citation type="journal article" date="2019" name="Int. J. Syst. Evol. Microbiol.">
        <title>The Global Catalogue of Microorganisms (GCM) 10K type strain sequencing project: providing services to taxonomists for standard genome sequencing and annotation.</title>
        <authorList>
            <consortium name="The Broad Institute Genomics Platform"/>
            <consortium name="The Broad Institute Genome Sequencing Center for Infectious Disease"/>
            <person name="Wu L."/>
            <person name="Ma J."/>
        </authorList>
    </citation>
    <scope>NUCLEOTIDE SEQUENCE [LARGE SCALE GENOMIC DNA]</scope>
    <source>
        <strain evidence="22">CGMCC 4.5581</strain>
    </source>
</reference>
<evidence type="ECO:0000313" key="22">
    <source>
        <dbReference type="Proteomes" id="UP000648663"/>
    </source>
</evidence>
<evidence type="ECO:0000259" key="18">
    <source>
        <dbReference type="Pfam" id="PF00912"/>
    </source>
</evidence>
<dbReference type="Pfam" id="PF00912">
    <property type="entry name" value="Transgly"/>
    <property type="match status" value="1"/>
</dbReference>
<evidence type="ECO:0000256" key="13">
    <source>
        <dbReference type="ARBA" id="ARBA00049902"/>
    </source>
</evidence>
<keyword evidence="10" id="KW-0511">Multifunctional enzyme</keyword>
<evidence type="ECO:0000256" key="15">
    <source>
        <dbReference type="SAM" id="MobiDB-lite"/>
    </source>
</evidence>
<keyword evidence="7" id="KW-0378">Hydrolase</keyword>
<evidence type="ECO:0000256" key="16">
    <source>
        <dbReference type="SAM" id="Phobius"/>
    </source>
</evidence>
<feature type="transmembrane region" description="Helical" evidence="16">
    <location>
        <begin position="12"/>
        <end position="34"/>
    </location>
</feature>
<feature type="region of interest" description="Disordered" evidence="15">
    <location>
        <begin position="672"/>
        <end position="765"/>
    </location>
</feature>
<keyword evidence="22" id="KW-1185">Reference proteome</keyword>
<evidence type="ECO:0000256" key="3">
    <source>
        <dbReference type="ARBA" id="ARBA00022645"/>
    </source>
</evidence>
<keyword evidence="11" id="KW-0961">Cell wall biogenesis/degradation</keyword>
<evidence type="ECO:0000256" key="6">
    <source>
        <dbReference type="ARBA" id="ARBA00022679"/>
    </source>
</evidence>
<dbReference type="Proteomes" id="UP000552836">
    <property type="component" value="Unassembled WGS sequence"/>
</dbReference>
<dbReference type="Gene3D" id="3.40.710.10">
    <property type="entry name" value="DD-peptidase/beta-lactamase superfamily"/>
    <property type="match status" value="1"/>
</dbReference>
<keyword evidence="14" id="KW-0175">Coiled coil</keyword>
<dbReference type="SUPFAM" id="SSF53955">
    <property type="entry name" value="Lysozyme-like"/>
    <property type="match status" value="1"/>
</dbReference>
<keyword evidence="16" id="KW-0812">Transmembrane</keyword>
<dbReference type="GO" id="GO:0009002">
    <property type="term" value="F:serine-type D-Ala-D-Ala carboxypeptidase activity"/>
    <property type="evidence" value="ECO:0007669"/>
    <property type="project" value="UniProtKB-EC"/>
</dbReference>
<sequence>MSDSARSPLGALVKLAATIVVAGALVAAMLLPWVGGTGLAARNSASLLDALPVELTDETPNGNATMVAADGQPITQFYDNNRTPVTHDQISDVMKQAIVDIEDSRFYQHNGLDVEGTARALAKNVAAGAVLEGGSTLTQQLVKQTLLQTADNAEERAAAEEESVGRKLKEARLALALEEEYSKDEILTRYLNIAYFGQGAYGIQAAAQKYFSVNAIDLTLPQASVLAGLVQSPKFDPISYPAEATERRNQVLNRMHQLGHITDQELADTTAAPIPLAPGGNAPNGCIDAAIGGFFCDYVMSYLTQALGLSMDDIKDNGWTIQTTLRPDMQVAGDQAVLATQGMGDPIVGVYDAIEPGTGHVMAMSVNRRFGCGDPAAGCESVNFATIPTKGSGSTFKTFVAAAALEQGLPASHTITTSEPYRSRVYQGFNTDTAEYEPYEVENVGNNYPNTLTMTQALYMSSNTYFLALEDALGRIEPAVRMAERLGMNFDYSVTQTPAQKIIDENRPSFAFGTDGVSPLDLANAYATIAASGVKCAPKPVLQIVDRNGEPVTDDEGQPVVPGDQCEQVVEPGLANTLAQMLRKDVEPGNPMQTGARAYVPGHQIAGKTGTVNNNDSVTFVGFTPEYAASVMVFRPTGIDSVGGYGGGRPATIWHDAMLPILSGQPTAAFPAADPKYAGSGVDAPPTSARPSSSSSSSNDGDDRESRRWNRSSSRDTSPASSPAPAPAPVVEPAPSTAAAPTTEAAPPADPAAPQPDLNGDGQPG</sequence>
<comment type="similarity">
    <text evidence="1">In the C-terminal section; belongs to the transpeptidase family.</text>
</comment>
<dbReference type="GO" id="GO:0008955">
    <property type="term" value="F:peptidoglycan glycosyltransferase activity"/>
    <property type="evidence" value="ECO:0007669"/>
    <property type="project" value="UniProtKB-EC"/>
</dbReference>
<evidence type="ECO:0000259" key="17">
    <source>
        <dbReference type="Pfam" id="PF00905"/>
    </source>
</evidence>
<protein>
    <submittedName>
        <fullName evidence="20">Membrane peptidoglycan carboxypeptidase</fullName>
    </submittedName>
    <submittedName>
        <fullName evidence="19">Penicillin-binding protein</fullName>
    </submittedName>
</protein>
<dbReference type="InterPro" id="IPR001264">
    <property type="entry name" value="Glyco_trans_51"/>
</dbReference>
<dbReference type="GO" id="GO:0030288">
    <property type="term" value="C:outer membrane-bounded periplasmic space"/>
    <property type="evidence" value="ECO:0007669"/>
    <property type="project" value="TreeGrafter"/>
</dbReference>
<dbReference type="PANTHER" id="PTHR32282">
    <property type="entry name" value="BINDING PROTEIN TRANSPEPTIDASE, PUTATIVE-RELATED"/>
    <property type="match status" value="1"/>
</dbReference>
<keyword evidence="9" id="KW-0573">Peptidoglycan synthesis</keyword>
<accession>A0A846LDN2</accession>
<dbReference type="InterPro" id="IPR023346">
    <property type="entry name" value="Lysozyme-like_dom_sf"/>
</dbReference>
<reference evidence="20 21" key="3">
    <citation type="submission" date="2020-02" db="EMBL/GenBank/DDBJ databases">
        <title>Sequencing the genomes of 1000 actinobacteria strains.</title>
        <authorList>
            <person name="Klenk H.-P."/>
        </authorList>
    </citation>
    <scope>NUCLEOTIDE SEQUENCE [LARGE SCALE GENOMIC DNA]</scope>
    <source>
        <strain evidence="20 21">DSM 45201</strain>
    </source>
</reference>
<evidence type="ECO:0000256" key="5">
    <source>
        <dbReference type="ARBA" id="ARBA00022676"/>
    </source>
</evidence>
<dbReference type="AlphaFoldDB" id="A0A846LDN2"/>
<keyword evidence="5" id="KW-0328">Glycosyltransferase</keyword>
<dbReference type="GO" id="GO:0008658">
    <property type="term" value="F:penicillin binding"/>
    <property type="evidence" value="ECO:0007669"/>
    <property type="project" value="InterPro"/>
</dbReference>
<keyword evidence="16" id="KW-0472">Membrane</keyword>
<keyword evidence="16" id="KW-1133">Transmembrane helix</keyword>
<feature type="compositionally biased region" description="Low complexity" evidence="15">
    <location>
        <begin position="733"/>
        <end position="747"/>
    </location>
</feature>
<feature type="compositionally biased region" description="Pro residues" evidence="15">
    <location>
        <begin position="722"/>
        <end position="732"/>
    </location>
</feature>
<dbReference type="Pfam" id="PF00905">
    <property type="entry name" value="Transpeptidase"/>
    <property type="match status" value="1"/>
</dbReference>
<keyword evidence="4" id="KW-0645">Protease</keyword>
<comment type="catalytic activity">
    <reaction evidence="13">
        <text>[GlcNAc-(1-&gt;4)-Mur2Ac(oyl-L-Ala-gamma-D-Glu-L-Lys-D-Ala-D-Ala)](n)-di-trans,octa-cis-undecaprenyl diphosphate + beta-D-GlcNAc-(1-&gt;4)-Mur2Ac(oyl-L-Ala-gamma-D-Glu-L-Lys-D-Ala-D-Ala)-di-trans,octa-cis-undecaprenyl diphosphate = [GlcNAc-(1-&gt;4)-Mur2Ac(oyl-L-Ala-gamma-D-Glu-L-Lys-D-Ala-D-Ala)](n+1)-di-trans,octa-cis-undecaprenyl diphosphate + di-trans,octa-cis-undecaprenyl diphosphate + H(+)</text>
        <dbReference type="Rhea" id="RHEA:23708"/>
        <dbReference type="Rhea" id="RHEA-COMP:9602"/>
        <dbReference type="Rhea" id="RHEA-COMP:9603"/>
        <dbReference type="ChEBI" id="CHEBI:15378"/>
        <dbReference type="ChEBI" id="CHEBI:58405"/>
        <dbReference type="ChEBI" id="CHEBI:60033"/>
        <dbReference type="ChEBI" id="CHEBI:78435"/>
        <dbReference type="EC" id="2.4.99.28"/>
    </reaction>
</comment>
<reference evidence="19" key="4">
    <citation type="submission" date="2024-05" db="EMBL/GenBank/DDBJ databases">
        <authorList>
            <person name="Sun Q."/>
            <person name="Zhou Y."/>
        </authorList>
    </citation>
    <scope>NUCLEOTIDE SEQUENCE</scope>
    <source>
        <strain evidence="19">CGMCC 4.5581</strain>
    </source>
</reference>
<proteinExistence type="inferred from homology"/>
<dbReference type="InterPro" id="IPR012338">
    <property type="entry name" value="Beta-lactam/transpept-like"/>
</dbReference>
<organism evidence="20 21">
    <name type="scientific">Modestobacter marinus</name>
    <dbReference type="NCBI Taxonomy" id="477641"/>
    <lineage>
        <taxon>Bacteria</taxon>
        <taxon>Bacillati</taxon>
        <taxon>Actinomycetota</taxon>
        <taxon>Actinomycetes</taxon>
        <taxon>Geodermatophilales</taxon>
        <taxon>Geodermatophilaceae</taxon>
        <taxon>Modestobacter</taxon>
    </lineage>
</organism>
<evidence type="ECO:0000313" key="21">
    <source>
        <dbReference type="Proteomes" id="UP000552836"/>
    </source>
</evidence>
<gene>
    <name evidence="20" type="ORF">FB380_000679</name>
    <name evidence="19" type="ORF">GCM10011589_17790</name>
</gene>
<dbReference type="EMBL" id="JAAMPA010000001">
    <property type="protein sequence ID" value="NIH66233.1"/>
    <property type="molecule type" value="Genomic_DNA"/>
</dbReference>